<evidence type="ECO:0000256" key="1">
    <source>
        <dbReference type="ARBA" id="ARBA00009943"/>
    </source>
</evidence>
<dbReference type="EMBL" id="JACSRA010000030">
    <property type="protein sequence ID" value="MBD7912894.1"/>
    <property type="molecule type" value="Genomic_DNA"/>
</dbReference>
<protein>
    <submittedName>
        <fullName evidence="8">GNAT family N-acetyltransferase</fullName>
    </submittedName>
</protein>
<dbReference type="RefSeq" id="WP_191769802.1">
    <property type="nucleotide sequence ID" value="NZ_JACSRA010000030.1"/>
</dbReference>
<keyword evidence="2" id="KW-0808">Transferase</keyword>
<evidence type="ECO:0000256" key="4">
    <source>
        <dbReference type="ARBA" id="ARBA00022984"/>
    </source>
</evidence>
<keyword evidence="5" id="KW-0012">Acyltransferase</keyword>
<reference evidence="8 9" key="1">
    <citation type="submission" date="2020-08" db="EMBL/GenBank/DDBJ databases">
        <title>A Genomic Blueprint of the Chicken Gut Microbiome.</title>
        <authorList>
            <person name="Gilroy R."/>
            <person name="Ravi A."/>
            <person name="Getino M."/>
            <person name="Pursley I."/>
            <person name="Horton D.L."/>
            <person name="Alikhan N.-F."/>
            <person name="Baker D."/>
            <person name="Gharbi K."/>
            <person name="Hall N."/>
            <person name="Watson M."/>
            <person name="Adriaenssens E.M."/>
            <person name="Foster-Nyarko E."/>
            <person name="Jarju S."/>
            <person name="Secka A."/>
            <person name="Antonio M."/>
            <person name="Oren A."/>
            <person name="Chaudhuri R."/>
            <person name="La Ragione R.M."/>
            <person name="Hildebrand F."/>
            <person name="Pallen M.J."/>
        </authorList>
    </citation>
    <scope>NUCLEOTIDE SEQUENCE [LARGE SCALE GENOMIC DNA]</scope>
    <source>
        <strain evidence="8 9">Sa3CVN1</strain>
    </source>
</reference>
<dbReference type="InterPro" id="IPR038740">
    <property type="entry name" value="BioF2-like_GNAT_dom"/>
</dbReference>
<dbReference type="InterPro" id="IPR003447">
    <property type="entry name" value="FEMABX"/>
</dbReference>
<name>A0ABR8PXN1_9CLOT</name>
<keyword evidence="3" id="KW-0133">Cell shape</keyword>
<keyword evidence="6" id="KW-0961">Cell wall biogenesis/degradation</keyword>
<evidence type="ECO:0000256" key="2">
    <source>
        <dbReference type="ARBA" id="ARBA00022679"/>
    </source>
</evidence>
<proteinExistence type="inferred from homology"/>
<organism evidence="8 9">
    <name type="scientific">Clostridium cibarium</name>
    <dbReference type="NCBI Taxonomy" id="2762247"/>
    <lineage>
        <taxon>Bacteria</taxon>
        <taxon>Bacillati</taxon>
        <taxon>Bacillota</taxon>
        <taxon>Clostridia</taxon>
        <taxon>Eubacteriales</taxon>
        <taxon>Clostridiaceae</taxon>
        <taxon>Clostridium</taxon>
    </lineage>
</organism>
<comment type="caution">
    <text evidence="8">The sequence shown here is derived from an EMBL/GenBank/DDBJ whole genome shotgun (WGS) entry which is preliminary data.</text>
</comment>
<comment type="similarity">
    <text evidence="1">Belongs to the FemABX family.</text>
</comment>
<evidence type="ECO:0000313" key="8">
    <source>
        <dbReference type="EMBL" id="MBD7912894.1"/>
    </source>
</evidence>
<evidence type="ECO:0000256" key="6">
    <source>
        <dbReference type="ARBA" id="ARBA00023316"/>
    </source>
</evidence>
<dbReference type="InterPro" id="IPR050644">
    <property type="entry name" value="PG_Glycine_Bridge_Synth"/>
</dbReference>
<dbReference type="PANTHER" id="PTHR36174:SF1">
    <property type="entry name" value="LIPID II:GLYCINE GLYCYLTRANSFERASE"/>
    <property type="match status" value="1"/>
</dbReference>
<accession>A0ABR8PXN1</accession>
<evidence type="ECO:0000259" key="7">
    <source>
        <dbReference type="Pfam" id="PF13480"/>
    </source>
</evidence>
<evidence type="ECO:0000256" key="3">
    <source>
        <dbReference type="ARBA" id="ARBA00022960"/>
    </source>
</evidence>
<dbReference type="InterPro" id="IPR016181">
    <property type="entry name" value="Acyl_CoA_acyltransferase"/>
</dbReference>
<keyword evidence="9" id="KW-1185">Reference proteome</keyword>
<evidence type="ECO:0000256" key="5">
    <source>
        <dbReference type="ARBA" id="ARBA00023315"/>
    </source>
</evidence>
<feature type="domain" description="BioF2-like acetyltransferase" evidence="7">
    <location>
        <begin position="139"/>
        <end position="264"/>
    </location>
</feature>
<dbReference type="Proteomes" id="UP000627781">
    <property type="component" value="Unassembled WGS sequence"/>
</dbReference>
<keyword evidence="4" id="KW-0573">Peptidoglycan synthesis</keyword>
<evidence type="ECO:0000313" key="9">
    <source>
        <dbReference type="Proteomes" id="UP000627781"/>
    </source>
</evidence>
<dbReference type="SUPFAM" id="SSF55729">
    <property type="entry name" value="Acyl-CoA N-acyltransferases (Nat)"/>
    <property type="match status" value="1"/>
</dbReference>
<sequence length="289" mass="34068">MDESQLESFRYFSPFSCEEFCKSIDKYLSFQYIPCKIELKAKEYFVNLFKNEDDYLQIGAVGYGGIFPFPHSDDDFKEIIDFINNEYGNISKMVLPPFVKVNNDFFNKVSDKYSISYLETAVLDLEKYKQLSDSMFKGSVRTDIRYSIKHNVTVRECTSEEDIEEFYIFYKETMDRVGSTYYTPKQMLKELIIDKKAACLLLACLDNKIISGSIFLQNKNHVFYWINASEYKYRSLRGNYLILKTAIDKAAEEKKKYFNFGYSHNDNILKTKLGWGCELQKYFVLNKKN</sequence>
<gene>
    <name evidence="8" type="ORF">H9661_16200</name>
</gene>
<dbReference type="PANTHER" id="PTHR36174">
    <property type="entry name" value="LIPID II:GLYCINE GLYCYLTRANSFERASE"/>
    <property type="match status" value="1"/>
</dbReference>
<dbReference type="PROSITE" id="PS51191">
    <property type="entry name" value="FEMABX"/>
    <property type="match status" value="1"/>
</dbReference>
<dbReference type="Gene3D" id="3.40.630.30">
    <property type="match status" value="1"/>
</dbReference>
<dbReference type="Pfam" id="PF13480">
    <property type="entry name" value="Acetyltransf_6"/>
    <property type="match status" value="1"/>
</dbReference>